<evidence type="ECO:0000313" key="3">
    <source>
        <dbReference type="Proteomes" id="UP000683310"/>
    </source>
</evidence>
<gene>
    <name evidence="2" type="ORF">KHQ06_18055</name>
</gene>
<dbReference type="Proteomes" id="UP000683310">
    <property type="component" value="Chromosome"/>
</dbReference>
<dbReference type="RefSeq" id="WP_213560520.1">
    <property type="nucleotide sequence ID" value="NZ_JBHYZU010000028.1"/>
</dbReference>
<organism evidence="2 3">
    <name type="scientific">Nocardia tengchongensis</name>
    <dbReference type="NCBI Taxonomy" id="2055889"/>
    <lineage>
        <taxon>Bacteria</taxon>
        <taxon>Bacillati</taxon>
        <taxon>Actinomycetota</taxon>
        <taxon>Actinomycetes</taxon>
        <taxon>Mycobacteriales</taxon>
        <taxon>Nocardiaceae</taxon>
        <taxon>Nocardia</taxon>
    </lineage>
</organism>
<dbReference type="EMBL" id="CP074371">
    <property type="protein sequence ID" value="QVI24457.1"/>
    <property type="molecule type" value="Genomic_DNA"/>
</dbReference>
<evidence type="ECO:0008006" key="4">
    <source>
        <dbReference type="Google" id="ProtNLM"/>
    </source>
</evidence>
<evidence type="ECO:0000256" key="1">
    <source>
        <dbReference type="SAM" id="SignalP"/>
    </source>
</evidence>
<sequence length="164" mass="16302">MNTMKTSRYAAMGVAIAAAAAGLSIGTATAATGPVSIWIGPGPDLLSCKATTQKCAVTAYTSDMSTPVTITVNGKTIASGVPVPSSGTAASGQFSTMWVPQTVGTNTVTVAQGGNSDSATLQIMDNNSPEAFAQRTEAFLQAQVCKTGSSSMSAGCMNGTGGVH</sequence>
<name>A0ABX8CX46_9NOCA</name>
<accession>A0ABX8CX46</accession>
<keyword evidence="1" id="KW-0732">Signal</keyword>
<keyword evidence="3" id="KW-1185">Reference proteome</keyword>
<protein>
    <recommendedName>
        <fullName evidence="4">Secreted protein</fullName>
    </recommendedName>
</protein>
<reference evidence="2 3" key="1">
    <citation type="submission" date="2021-04" db="EMBL/GenBank/DDBJ databases">
        <title>Nocardia tengchongensis.</title>
        <authorList>
            <person name="Zhuang k."/>
            <person name="Ran Y."/>
            <person name="Li W."/>
        </authorList>
    </citation>
    <scope>NUCLEOTIDE SEQUENCE [LARGE SCALE GENOMIC DNA]</scope>
    <source>
        <strain evidence="2 3">CFH S0057</strain>
    </source>
</reference>
<feature type="signal peptide" evidence="1">
    <location>
        <begin position="1"/>
        <end position="30"/>
    </location>
</feature>
<evidence type="ECO:0000313" key="2">
    <source>
        <dbReference type="EMBL" id="QVI24457.1"/>
    </source>
</evidence>
<proteinExistence type="predicted"/>
<feature type="chain" id="PRO_5047152602" description="Secreted protein" evidence="1">
    <location>
        <begin position="31"/>
        <end position="164"/>
    </location>
</feature>